<accession>A0ABD6EFY7</accession>
<sequence>MSLFGCYDLFAKHHSSAFSSVGAQCAPPIIPLISHGKLPLSLHYGPYIPFPRHTYHSDTSLSDSNSSSPFHHSISDWYSTCSDSSVLNCRFCSAPSSLISPDDRFTRSDFSEQCDTHSSYHPDCTCVNKHSVMSLSWGCERGSNDSASFVSSSADSKMYIELNRFRGTKIPTLQTRSCGPVDVSRSRFTFESFPRSFSSNMIEEKNFLSHGVKNGSCERLCEGFLHENMIEESKKLLERCLNPGSLKSTPYSHRSLVTSFRHEPCKPRNCVDERLTSSCVTSKSSNHVLSSANAATTLRMDCLPTSHSSAMILPNTCRMFHMSSCFGVLRLNQHSTKFESSTSIHISCALAAIAFIIRVIEWFISCFQF</sequence>
<dbReference type="EMBL" id="JBGFUD010001008">
    <property type="protein sequence ID" value="MFH4975602.1"/>
    <property type="molecule type" value="Genomic_DNA"/>
</dbReference>
<gene>
    <name evidence="1" type="ORF">AB6A40_002311</name>
</gene>
<protein>
    <submittedName>
        <fullName evidence="1">Uncharacterized protein</fullName>
    </submittedName>
</protein>
<organism evidence="1 2">
    <name type="scientific">Gnathostoma spinigerum</name>
    <dbReference type="NCBI Taxonomy" id="75299"/>
    <lineage>
        <taxon>Eukaryota</taxon>
        <taxon>Metazoa</taxon>
        <taxon>Ecdysozoa</taxon>
        <taxon>Nematoda</taxon>
        <taxon>Chromadorea</taxon>
        <taxon>Rhabditida</taxon>
        <taxon>Spirurina</taxon>
        <taxon>Gnathostomatomorpha</taxon>
        <taxon>Gnathostomatoidea</taxon>
        <taxon>Gnathostomatidae</taxon>
        <taxon>Gnathostoma</taxon>
    </lineage>
</organism>
<name>A0ABD6EFY7_9BILA</name>
<comment type="caution">
    <text evidence="1">The sequence shown here is derived from an EMBL/GenBank/DDBJ whole genome shotgun (WGS) entry which is preliminary data.</text>
</comment>
<dbReference type="AlphaFoldDB" id="A0ABD6EFY7"/>
<reference evidence="1 2" key="1">
    <citation type="submission" date="2024-08" db="EMBL/GenBank/DDBJ databases">
        <title>Gnathostoma spinigerum genome.</title>
        <authorList>
            <person name="Gonzalez-Bertolin B."/>
            <person name="Monzon S."/>
            <person name="Zaballos A."/>
            <person name="Jimenez P."/>
            <person name="Dekumyoy P."/>
            <person name="Varona S."/>
            <person name="Cuesta I."/>
            <person name="Sumanam S."/>
            <person name="Adisakwattana P."/>
            <person name="Gasser R.B."/>
            <person name="Hernandez-Gonzalez A."/>
            <person name="Young N.D."/>
            <person name="Perteguer M.J."/>
        </authorList>
    </citation>
    <scope>NUCLEOTIDE SEQUENCE [LARGE SCALE GENOMIC DNA]</scope>
    <source>
        <strain evidence="1">AL3</strain>
        <tissue evidence="1">Liver</tissue>
    </source>
</reference>
<dbReference type="Proteomes" id="UP001608902">
    <property type="component" value="Unassembled WGS sequence"/>
</dbReference>
<evidence type="ECO:0000313" key="2">
    <source>
        <dbReference type="Proteomes" id="UP001608902"/>
    </source>
</evidence>
<evidence type="ECO:0000313" key="1">
    <source>
        <dbReference type="EMBL" id="MFH4975602.1"/>
    </source>
</evidence>
<keyword evidence="2" id="KW-1185">Reference proteome</keyword>
<proteinExistence type="predicted"/>